<dbReference type="SUPFAM" id="SSF48264">
    <property type="entry name" value="Cytochrome P450"/>
    <property type="match status" value="1"/>
</dbReference>
<reference evidence="15" key="2">
    <citation type="submission" date="2025-08" db="UniProtKB">
        <authorList>
            <consortium name="RefSeq"/>
        </authorList>
    </citation>
    <scope>IDENTIFICATION</scope>
    <source>
        <tissue evidence="15">Leaf</tissue>
    </source>
</reference>
<dbReference type="KEGG" id="nta:107793695"/>
<comment type="subcellular location">
    <subcellularLocation>
        <location evidence="1">Membrane</location>
        <topology evidence="1">Single-pass membrane protein</topology>
    </subcellularLocation>
</comment>
<dbReference type="PRINTS" id="PR00463">
    <property type="entry name" value="EP450I"/>
</dbReference>
<feature type="binding site" description="axial binding residue" evidence="11">
    <location>
        <position position="447"/>
    </location>
    <ligand>
        <name>heme</name>
        <dbReference type="ChEBI" id="CHEBI:30413"/>
    </ligand>
    <ligandPart>
        <name>Fe</name>
        <dbReference type="ChEBI" id="CHEBI:18248"/>
    </ligandPart>
</feature>
<evidence type="ECO:0000256" key="2">
    <source>
        <dbReference type="ARBA" id="ARBA00010617"/>
    </source>
</evidence>
<dbReference type="InterPro" id="IPR036396">
    <property type="entry name" value="Cyt_P450_sf"/>
</dbReference>
<evidence type="ECO:0000313" key="15">
    <source>
        <dbReference type="RefSeq" id="XP_016471585.1"/>
    </source>
</evidence>
<keyword evidence="14" id="KW-1185">Reference proteome</keyword>
<keyword evidence="10 13" id="KW-0472">Membrane</keyword>
<name>A0A1S4A4Q2_TOBAC</name>
<feature type="transmembrane region" description="Helical" evidence="13">
    <location>
        <begin position="6"/>
        <end position="25"/>
    </location>
</feature>
<evidence type="ECO:0000256" key="4">
    <source>
        <dbReference type="ARBA" id="ARBA00022692"/>
    </source>
</evidence>
<accession>A0A1S4A4Q2</accession>
<comment type="similarity">
    <text evidence="2 12">Belongs to the cytochrome P450 family.</text>
</comment>
<dbReference type="PANTHER" id="PTHR47947:SF62">
    <property type="entry name" value="CYTOCHROME P450, FAMILY 81, SUBFAMILY D, POLYPEPTIDE 5"/>
    <property type="match status" value="1"/>
</dbReference>
<dbReference type="GO" id="GO:0005506">
    <property type="term" value="F:iron ion binding"/>
    <property type="evidence" value="ECO:0007669"/>
    <property type="project" value="InterPro"/>
</dbReference>
<evidence type="ECO:0000256" key="3">
    <source>
        <dbReference type="ARBA" id="ARBA00022617"/>
    </source>
</evidence>
<keyword evidence="6 13" id="KW-1133">Transmembrane helix</keyword>
<evidence type="ECO:0000256" key="8">
    <source>
        <dbReference type="ARBA" id="ARBA00023004"/>
    </source>
</evidence>
<evidence type="ECO:0000256" key="5">
    <source>
        <dbReference type="ARBA" id="ARBA00022723"/>
    </source>
</evidence>
<dbReference type="GeneID" id="107793695"/>
<dbReference type="OMA" id="CHPFAPI"/>
<keyword evidence="8 11" id="KW-0408">Iron</keyword>
<dbReference type="RefSeq" id="XP_016471585.1">
    <property type="nucleotide sequence ID" value="XM_016616099.1"/>
</dbReference>
<keyword evidence="9 12" id="KW-0503">Monooxygenase</keyword>
<proteinExistence type="inferred from homology"/>
<evidence type="ECO:0000256" key="13">
    <source>
        <dbReference type="SAM" id="Phobius"/>
    </source>
</evidence>
<comment type="cofactor">
    <cofactor evidence="11">
        <name>heme</name>
        <dbReference type="ChEBI" id="CHEBI:30413"/>
    </cofactor>
</comment>
<sequence length="511" mass="58705">MEISWFYCFSFVPFLSLFILSKLFLHYQKHSKKLPPSPFSIPIIGHLLLLKQPLHRTLQQLSYKYGPIFSLKFGFRSAVVISSPSAVEECFTKNDTIFANRPRFLVGKLLNYNFTTIGAAPYGPLWRNLRRLTTVEIFSTARLNMSADIRREEIKALVKDLYQLDSRRNFILVEMRSRISELSFNIIMRMVAGKKYYGVEVEDYEEAMQFRDIIRELFALSGASNTGDFLPFLQWFDFHGLEKKMLKLQVKSDEFLQGLIEGHRHKSTETYQLGERRNTMIGKMLALQDSEPEYYTDDIIKGIILILLTAGTDTSSVTIEWALTLLLNHTEKLEKATKELDQVIGEDRLADESDIPKLPYLQNIVYETLRLFPAVPLLSPHESSDECIIGCYNVPRKTMLLVNAWAMHRDPQLWDDPTSFKPERFEGLEVDAYKLKLIPFGLGRRSCPAAGLANRVVALTLATLLQCFDWRKISKEQIDMSEGEGLTMPKATPLEAMCKVRGNMIKVLNNL</sequence>
<keyword evidence="7 12" id="KW-0560">Oxidoreductase</keyword>
<keyword evidence="4 13" id="KW-0812">Transmembrane</keyword>
<evidence type="ECO:0000313" key="14">
    <source>
        <dbReference type="Proteomes" id="UP000790787"/>
    </source>
</evidence>
<dbReference type="OrthoDB" id="1055148at2759"/>
<dbReference type="InterPro" id="IPR050651">
    <property type="entry name" value="Plant_Cytochrome_P450_Monoox"/>
</dbReference>
<dbReference type="FunFam" id="1.10.630.10:FF:000023">
    <property type="entry name" value="Cytochrome P450 family protein"/>
    <property type="match status" value="1"/>
</dbReference>
<dbReference type="InterPro" id="IPR002401">
    <property type="entry name" value="Cyt_P450_E_grp-I"/>
</dbReference>
<dbReference type="InterPro" id="IPR001128">
    <property type="entry name" value="Cyt_P450"/>
</dbReference>
<dbReference type="PaxDb" id="4097-A0A1S4A4Q2"/>
<evidence type="ECO:0000256" key="9">
    <source>
        <dbReference type="ARBA" id="ARBA00023033"/>
    </source>
</evidence>
<protein>
    <submittedName>
        <fullName evidence="15">Cytochrome P450 81E8</fullName>
    </submittedName>
    <submittedName>
        <fullName evidence="15">Cytochrome P450 81Q32</fullName>
    </submittedName>
</protein>
<gene>
    <name evidence="15" type="primary">LOC107793695</name>
</gene>
<keyword evidence="5 11" id="KW-0479">Metal-binding</keyword>
<dbReference type="SMR" id="A0A1S4A4Q2"/>
<dbReference type="RefSeq" id="XP_016471585.1">
    <property type="nucleotide sequence ID" value="XM_016616099.2"/>
</dbReference>
<dbReference type="PROSITE" id="PS00086">
    <property type="entry name" value="CYTOCHROME_P450"/>
    <property type="match status" value="1"/>
</dbReference>
<dbReference type="GO" id="GO:0020037">
    <property type="term" value="F:heme binding"/>
    <property type="evidence" value="ECO:0007669"/>
    <property type="project" value="InterPro"/>
</dbReference>
<reference evidence="14" key="1">
    <citation type="journal article" date="2014" name="Nat. Commun.">
        <title>The tobacco genome sequence and its comparison with those of tomato and potato.</title>
        <authorList>
            <person name="Sierro N."/>
            <person name="Battey J.N."/>
            <person name="Ouadi S."/>
            <person name="Bakaher N."/>
            <person name="Bovet L."/>
            <person name="Willig A."/>
            <person name="Goepfert S."/>
            <person name="Peitsch M.C."/>
            <person name="Ivanov N.V."/>
        </authorList>
    </citation>
    <scope>NUCLEOTIDE SEQUENCE [LARGE SCALE GENOMIC DNA]</scope>
</reference>
<dbReference type="GO" id="GO:0016709">
    <property type="term" value="F:oxidoreductase activity, acting on paired donors, with incorporation or reduction of molecular oxygen, NAD(P)H as one donor, and incorporation of one atom of oxygen"/>
    <property type="evidence" value="ECO:0000318"/>
    <property type="project" value="GO_Central"/>
</dbReference>
<evidence type="ECO:0000256" key="12">
    <source>
        <dbReference type="RuleBase" id="RU000461"/>
    </source>
</evidence>
<dbReference type="CDD" id="cd20653">
    <property type="entry name" value="CYP81"/>
    <property type="match status" value="1"/>
</dbReference>
<evidence type="ECO:0000256" key="11">
    <source>
        <dbReference type="PIRSR" id="PIRSR602401-1"/>
    </source>
</evidence>
<dbReference type="Proteomes" id="UP000790787">
    <property type="component" value="Chromosome 15"/>
</dbReference>
<evidence type="ECO:0000256" key="7">
    <source>
        <dbReference type="ARBA" id="ARBA00023002"/>
    </source>
</evidence>
<dbReference type="Gene3D" id="1.10.630.10">
    <property type="entry name" value="Cytochrome P450"/>
    <property type="match status" value="1"/>
</dbReference>
<evidence type="ECO:0000256" key="1">
    <source>
        <dbReference type="ARBA" id="ARBA00004167"/>
    </source>
</evidence>
<dbReference type="InterPro" id="IPR017972">
    <property type="entry name" value="Cyt_P450_CS"/>
</dbReference>
<organism evidence="14 15">
    <name type="scientific">Nicotiana tabacum</name>
    <name type="common">Common tobacco</name>
    <dbReference type="NCBI Taxonomy" id="4097"/>
    <lineage>
        <taxon>Eukaryota</taxon>
        <taxon>Viridiplantae</taxon>
        <taxon>Streptophyta</taxon>
        <taxon>Embryophyta</taxon>
        <taxon>Tracheophyta</taxon>
        <taxon>Spermatophyta</taxon>
        <taxon>Magnoliopsida</taxon>
        <taxon>eudicotyledons</taxon>
        <taxon>Gunneridae</taxon>
        <taxon>Pentapetalae</taxon>
        <taxon>asterids</taxon>
        <taxon>lamiids</taxon>
        <taxon>Solanales</taxon>
        <taxon>Solanaceae</taxon>
        <taxon>Nicotianoideae</taxon>
        <taxon>Nicotianeae</taxon>
        <taxon>Nicotiana</taxon>
    </lineage>
</organism>
<dbReference type="STRING" id="4097.A0A1S4A4Q2"/>
<evidence type="ECO:0000256" key="10">
    <source>
        <dbReference type="ARBA" id="ARBA00023136"/>
    </source>
</evidence>
<keyword evidence="3 11" id="KW-0349">Heme</keyword>
<dbReference type="PRINTS" id="PR00385">
    <property type="entry name" value="P450"/>
</dbReference>
<dbReference type="AlphaFoldDB" id="A0A1S4A4Q2"/>
<dbReference type="PANTHER" id="PTHR47947">
    <property type="entry name" value="CYTOCHROME P450 82C3-RELATED"/>
    <property type="match status" value="1"/>
</dbReference>
<dbReference type="Pfam" id="PF00067">
    <property type="entry name" value="p450"/>
    <property type="match status" value="1"/>
</dbReference>
<evidence type="ECO:0000256" key="6">
    <source>
        <dbReference type="ARBA" id="ARBA00022989"/>
    </source>
</evidence>
<dbReference type="GO" id="GO:0016020">
    <property type="term" value="C:membrane"/>
    <property type="evidence" value="ECO:0000318"/>
    <property type="project" value="GO_Central"/>
</dbReference>